<comment type="similarity">
    <text evidence="1">Belongs to the ros/MucR family.</text>
</comment>
<dbReference type="RefSeq" id="WP_188449935.1">
    <property type="nucleotide sequence ID" value="NZ_BMDW01000043.1"/>
</dbReference>
<protein>
    <submittedName>
        <fullName evidence="2">Transcriptional regulator</fullName>
    </submittedName>
</protein>
<organism evidence="2 3">
    <name type="scientific">Sphingomonas psychrolutea</name>
    <dbReference type="NCBI Taxonomy" id="1259676"/>
    <lineage>
        <taxon>Bacteria</taxon>
        <taxon>Pseudomonadati</taxon>
        <taxon>Pseudomonadota</taxon>
        <taxon>Alphaproteobacteria</taxon>
        <taxon>Sphingomonadales</taxon>
        <taxon>Sphingomonadaceae</taxon>
        <taxon>Sphingomonas</taxon>
    </lineage>
</organism>
<name>A0ABQ1H8S6_9SPHN</name>
<reference evidence="3" key="1">
    <citation type="journal article" date="2019" name="Int. J. Syst. Evol. Microbiol.">
        <title>The Global Catalogue of Microorganisms (GCM) 10K type strain sequencing project: providing services to taxonomists for standard genome sequencing and annotation.</title>
        <authorList>
            <consortium name="The Broad Institute Genomics Platform"/>
            <consortium name="The Broad Institute Genome Sequencing Center for Infectious Disease"/>
            <person name="Wu L."/>
            <person name="Ma J."/>
        </authorList>
    </citation>
    <scope>NUCLEOTIDE SEQUENCE [LARGE SCALE GENOMIC DNA]</scope>
    <source>
        <strain evidence="3">CGMCC 1.10106</strain>
    </source>
</reference>
<evidence type="ECO:0000313" key="2">
    <source>
        <dbReference type="EMBL" id="GGA62410.1"/>
    </source>
</evidence>
<evidence type="ECO:0000256" key="1">
    <source>
        <dbReference type="ARBA" id="ARBA00007031"/>
    </source>
</evidence>
<gene>
    <name evidence="2" type="primary">ros</name>
    <name evidence="2" type="ORF">GCM10011395_35780</name>
</gene>
<dbReference type="Pfam" id="PF05443">
    <property type="entry name" value="ROS_MUCR"/>
    <property type="match status" value="1"/>
</dbReference>
<dbReference type="Proteomes" id="UP000618591">
    <property type="component" value="Unassembled WGS sequence"/>
</dbReference>
<keyword evidence="3" id="KW-1185">Reference proteome</keyword>
<proteinExistence type="inferred from homology"/>
<accession>A0ABQ1H8S6</accession>
<comment type="caution">
    <text evidence="2">The sequence shown here is derived from an EMBL/GenBank/DDBJ whole genome shotgun (WGS) entry which is preliminary data.</text>
</comment>
<evidence type="ECO:0000313" key="3">
    <source>
        <dbReference type="Proteomes" id="UP000618591"/>
    </source>
</evidence>
<dbReference type="InterPro" id="IPR041920">
    <property type="entry name" value="ROS/MUCR_sf"/>
</dbReference>
<dbReference type="InterPro" id="IPR008807">
    <property type="entry name" value="ROS_MUCR"/>
</dbReference>
<dbReference type="EMBL" id="BMDW01000043">
    <property type="protein sequence ID" value="GGA62410.1"/>
    <property type="molecule type" value="Genomic_DNA"/>
</dbReference>
<dbReference type="Gene3D" id="1.10.10.1550">
    <property type="entry name" value="ROS/MUCR transcriptional regulator protein"/>
    <property type="match status" value="1"/>
</dbReference>
<sequence>MIEKALLELTADLVAATMENNRISTNDVAGLIVSVHDALAKLGTSSLVETVVGRATPAVSVRSSLKPDSLTCLECGSVQKALKRHLGTSHALTPAEYRAKWSLPASYPMVAPNNSAARSAASIARGLGRKKLSLKMG</sequence>